<keyword evidence="1" id="KW-0175">Coiled coil</keyword>
<keyword evidence="2" id="KW-0472">Membrane</keyword>
<feature type="transmembrane region" description="Helical" evidence="2">
    <location>
        <begin position="582"/>
        <end position="602"/>
    </location>
</feature>
<evidence type="ECO:0000256" key="1">
    <source>
        <dbReference type="SAM" id="Coils"/>
    </source>
</evidence>
<keyword evidence="2" id="KW-0812">Transmembrane</keyword>
<dbReference type="EMBL" id="JADAQT010000027">
    <property type="protein sequence ID" value="MBE1874510.1"/>
    <property type="molecule type" value="Genomic_DNA"/>
</dbReference>
<dbReference type="RefSeq" id="WP_192861082.1">
    <property type="nucleotide sequence ID" value="NZ_JADAQT010000027.1"/>
</dbReference>
<evidence type="ECO:0000256" key="2">
    <source>
        <dbReference type="SAM" id="Phobius"/>
    </source>
</evidence>
<dbReference type="Proteomes" id="UP000625527">
    <property type="component" value="Unassembled WGS sequence"/>
</dbReference>
<accession>A0ABR9MTP1</accession>
<keyword evidence="4" id="KW-1185">Reference proteome</keyword>
<protein>
    <submittedName>
        <fullName evidence="3">Uncharacterized protein</fullName>
    </submittedName>
</protein>
<sequence>MADVAEMTDLDEHRAHLPADLDQIAEVLFDTEARVSADHASPLASRLRGMGFDIPRIWAAPRWNMGATRASRRRHTDPDDPRIQRAAELLEQVVETPCGPALLGLYLWSIAEDASQQSARHGRVAAALTGLRHAWIANRERVPCRHCRSEADAVVALGDAFRARLDVAAARNSGSVDRFVIMLDRAVQASARLEETALRITDEKSCLRGHLVHQARIRFRYFTAIGEAAIAARATLAGEPAGLAGAIEQLRELERAPGLNYILASELRAHRAHLEALAAGVDSDWLTVDRCRTVYVFPFGLPQIDGADATERVRGLVGNTLPELLGTRAVSVRTALKLDDVWDTEDPFGAFDGATLNLPDVSVTQPDGTPVAHLSCEVRFGDLGNHYVRFRQTGKDLGPQEVRDARYLISSLHDDLRMHWDIPQPDGTDASASIVDSSGYHPVHLFHLAYRLQEAIAAYFAGRPEGWRTPERPDNPGQALSMNLARGRSHVLTFVVEASAGRGPACPPQDRRPITSADELLATYGHQPLLQPVPYNTTSLVDWTLPQRQPVLLEGVRNSGDLVAVTPNATTIAMFDTAHFKIVQYGSLVEFVASISGMLAAWNTRLAQYFDEVEDMLGRPETEDTDLAARTAYLSQQQLQLHRFAGRARRAMSVVSSPTLLASATEYQQMAELLRAFDLTRQSRELDRRLRELLAEPIAARLATVRRQHEEREAEEQRRTLEGLTVAVSTFAVLTVFHTILAIAVEANDWSGWVPVTLAIVSSVVAFVLAVAVFMVWVRRLRRPGRSPVLPPGYRTGR</sequence>
<evidence type="ECO:0000313" key="4">
    <source>
        <dbReference type="Proteomes" id="UP000625527"/>
    </source>
</evidence>
<feature type="transmembrane region" description="Helical" evidence="2">
    <location>
        <begin position="756"/>
        <end position="778"/>
    </location>
</feature>
<comment type="caution">
    <text evidence="3">The sequence shown here is derived from an EMBL/GenBank/DDBJ whole genome shotgun (WGS) entry which is preliminary data.</text>
</comment>
<feature type="transmembrane region" description="Helical" evidence="2">
    <location>
        <begin position="724"/>
        <end position="744"/>
    </location>
</feature>
<reference evidence="3 4" key="1">
    <citation type="submission" date="2020-10" db="EMBL/GenBank/DDBJ databases">
        <title>Myceligenerans pegani sp. nov., an endophytic actinomycete isolated from Peganum harmala L. in Xinjiang, China.</title>
        <authorList>
            <person name="Xin L."/>
        </authorList>
    </citation>
    <scope>NUCLEOTIDE SEQUENCE [LARGE SCALE GENOMIC DNA]</scope>
    <source>
        <strain evidence="3 4">TRM65318</strain>
    </source>
</reference>
<gene>
    <name evidence="3" type="ORF">IHE71_02170</name>
</gene>
<keyword evidence="2" id="KW-1133">Transmembrane helix</keyword>
<organism evidence="3 4">
    <name type="scientific">Myceligenerans pegani</name>
    <dbReference type="NCBI Taxonomy" id="2776917"/>
    <lineage>
        <taxon>Bacteria</taxon>
        <taxon>Bacillati</taxon>
        <taxon>Actinomycetota</taxon>
        <taxon>Actinomycetes</taxon>
        <taxon>Micrococcales</taxon>
        <taxon>Promicromonosporaceae</taxon>
        <taxon>Myceligenerans</taxon>
    </lineage>
</organism>
<name>A0ABR9MTP1_9MICO</name>
<evidence type="ECO:0000313" key="3">
    <source>
        <dbReference type="EMBL" id="MBE1874510.1"/>
    </source>
</evidence>
<proteinExistence type="predicted"/>
<feature type="coiled-coil region" evidence="1">
    <location>
        <begin position="676"/>
        <end position="727"/>
    </location>
</feature>